<dbReference type="InParanoid" id="D2V646"/>
<dbReference type="InterPro" id="IPR045054">
    <property type="entry name" value="P4HA-like"/>
</dbReference>
<evidence type="ECO:0000256" key="6">
    <source>
        <dbReference type="SAM" id="Coils"/>
    </source>
</evidence>
<keyword evidence="3" id="KW-0223">Dioxygenase</keyword>
<evidence type="ECO:0000313" key="10">
    <source>
        <dbReference type="Proteomes" id="UP000006671"/>
    </source>
</evidence>
<reference evidence="9 10" key="1">
    <citation type="journal article" date="2010" name="Cell">
        <title>The genome of Naegleria gruberi illuminates early eukaryotic versatility.</title>
        <authorList>
            <person name="Fritz-Laylin L.K."/>
            <person name="Prochnik S.E."/>
            <person name="Ginger M.L."/>
            <person name="Dacks J.B."/>
            <person name="Carpenter M.L."/>
            <person name="Field M.C."/>
            <person name="Kuo A."/>
            <person name="Paredez A."/>
            <person name="Chapman J."/>
            <person name="Pham J."/>
            <person name="Shu S."/>
            <person name="Neupane R."/>
            <person name="Cipriano M."/>
            <person name="Mancuso J."/>
            <person name="Tu H."/>
            <person name="Salamov A."/>
            <person name="Lindquist E."/>
            <person name="Shapiro H."/>
            <person name="Lucas S."/>
            <person name="Grigoriev I.V."/>
            <person name="Cande W.Z."/>
            <person name="Fulton C."/>
            <person name="Rokhsar D.S."/>
            <person name="Dawson S.C."/>
        </authorList>
    </citation>
    <scope>NUCLEOTIDE SEQUENCE [LARGE SCALE GENOMIC DNA]</scope>
    <source>
        <strain evidence="9 10">NEG-M</strain>
    </source>
</reference>
<dbReference type="PANTHER" id="PTHR10869:SF246">
    <property type="entry name" value="TRANSMEMBRANE PROLYL 4-HYDROXYLASE"/>
    <property type="match status" value="1"/>
</dbReference>
<dbReference type="GO" id="GO:0004656">
    <property type="term" value="F:procollagen-proline 4-dioxygenase activity"/>
    <property type="evidence" value="ECO:0007669"/>
    <property type="project" value="TreeGrafter"/>
</dbReference>
<dbReference type="GO" id="GO:0031418">
    <property type="term" value="F:L-ascorbic acid binding"/>
    <property type="evidence" value="ECO:0007669"/>
    <property type="project" value="InterPro"/>
</dbReference>
<feature type="compositionally biased region" description="Basic and acidic residues" evidence="7">
    <location>
        <begin position="10"/>
        <end position="22"/>
    </location>
</feature>
<dbReference type="GO" id="GO:0005783">
    <property type="term" value="C:endoplasmic reticulum"/>
    <property type="evidence" value="ECO:0007669"/>
    <property type="project" value="TreeGrafter"/>
</dbReference>
<organism evidence="10">
    <name type="scientific">Naegleria gruberi</name>
    <name type="common">Amoeba</name>
    <dbReference type="NCBI Taxonomy" id="5762"/>
    <lineage>
        <taxon>Eukaryota</taxon>
        <taxon>Discoba</taxon>
        <taxon>Heterolobosea</taxon>
        <taxon>Tetramitia</taxon>
        <taxon>Eutetramitia</taxon>
        <taxon>Vahlkampfiidae</taxon>
        <taxon>Naegleria</taxon>
    </lineage>
</organism>
<dbReference type="SMART" id="SM00702">
    <property type="entry name" value="P4Hc"/>
    <property type="match status" value="1"/>
</dbReference>
<dbReference type="InterPro" id="IPR005123">
    <property type="entry name" value="Oxoglu/Fe-dep_dioxygenase_dom"/>
</dbReference>
<dbReference type="Proteomes" id="UP000006671">
    <property type="component" value="Unassembled WGS sequence"/>
</dbReference>
<dbReference type="PROSITE" id="PS51471">
    <property type="entry name" value="FE2OG_OXY"/>
    <property type="match status" value="1"/>
</dbReference>
<dbReference type="PANTHER" id="PTHR10869">
    <property type="entry name" value="PROLYL 4-HYDROXYLASE ALPHA SUBUNIT"/>
    <property type="match status" value="1"/>
</dbReference>
<dbReference type="GO" id="GO:0005506">
    <property type="term" value="F:iron ion binding"/>
    <property type="evidence" value="ECO:0007669"/>
    <property type="project" value="InterPro"/>
</dbReference>
<dbReference type="Pfam" id="PF13640">
    <property type="entry name" value="2OG-FeII_Oxy_3"/>
    <property type="match status" value="1"/>
</dbReference>
<evidence type="ECO:0000256" key="3">
    <source>
        <dbReference type="ARBA" id="ARBA00022964"/>
    </source>
</evidence>
<dbReference type="OrthoDB" id="69177at2759"/>
<evidence type="ECO:0000259" key="8">
    <source>
        <dbReference type="PROSITE" id="PS51471"/>
    </source>
</evidence>
<feature type="region of interest" description="Disordered" evidence="7">
    <location>
        <begin position="1"/>
        <end position="29"/>
    </location>
</feature>
<dbReference type="InterPro" id="IPR044862">
    <property type="entry name" value="Pro_4_hyd_alph_FE2OG_OXY"/>
</dbReference>
<dbReference type="EMBL" id="GG738853">
    <property type="protein sequence ID" value="EFC47767.1"/>
    <property type="molecule type" value="Genomic_DNA"/>
</dbReference>
<proteinExistence type="predicted"/>
<evidence type="ECO:0000256" key="7">
    <source>
        <dbReference type="SAM" id="MobiDB-lite"/>
    </source>
</evidence>
<evidence type="ECO:0000256" key="2">
    <source>
        <dbReference type="ARBA" id="ARBA00022723"/>
    </source>
</evidence>
<dbReference type="OMA" id="WEGEYND"/>
<keyword evidence="5" id="KW-0408">Iron</keyword>
<keyword evidence="10" id="KW-1185">Reference proteome</keyword>
<dbReference type="GeneID" id="8861929"/>
<keyword evidence="2" id="KW-0479">Metal-binding</keyword>
<protein>
    <recommendedName>
        <fullName evidence="8">Fe2OG dioxygenase domain-containing protein</fullName>
    </recommendedName>
</protein>
<keyword evidence="6" id="KW-0175">Coiled coil</keyword>
<dbReference type="AlphaFoldDB" id="D2V646"/>
<dbReference type="RefSeq" id="XP_002680511.1">
    <property type="nucleotide sequence ID" value="XM_002680465.1"/>
</dbReference>
<evidence type="ECO:0000313" key="9">
    <source>
        <dbReference type="EMBL" id="EFC47767.1"/>
    </source>
</evidence>
<dbReference type="KEGG" id="ngr:NAEGRDRAFT_78740"/>
<keyword evidence="4" id="KW-0560">Oxidoreductase</keyword>
<gene>
    <name evidence="9" type="ORF">NAEGRDRAFT_78740</name>
</gene>
<feature type="coiled-coil region" evidence="6">
    <location>
        <begin position="359"/>
        <end position="386"/>
    </location>
</feature>
<evidence type="ECO:0000256" key="4">
    <source>
        <dbReference type="ARBA" id="ARBA00023002"/>
    </source>
</evidence>
<dbReference type="InterPro" id="IPR006620">
    <property type="entry name" value="Pro_4_hyd_alph"/>
</dbReference>
<comment type="cofactor">
    <cofactor evidence="1">
        <name>L-ascorbate</name>
        <dbReference type="ChEBI" id="CHEBI:38290"/>
    </cofactor>
</comment>
<evidence type="ECO:0000256" key="5">
    <source>
        <dbReference type="ARBA" id="ARBA00023004"/>
    </source>
</evidence>
<evidence type="ECO:0000256" key="1">
    <source>
        <dbReference type="ARBA" id="ARBA00001961"/>
    </source>
</evidence>
<accession>D2V646</accession>
<dbReference type="VEuPathDB" id="AmoebaDB:NAEGRDRAFT_78740"/>
<dbReference type="STRING" id="5762.D2V646"/>
<sequence>MPPSKKTKRSSSENKEEAKSRSADLSTDSDEKLQYFSLAEGIVSIPKLLSKADCEEQIRKSYDYTFEESEVGNSSRKKNVGNKKVRNSEQVELNDEELSKKVFVKCEDAIKKMVGCLQTLYKKGQFFNSHIDSGRNIEGHPSFITVLIYLNDDFEGGETVFEDEDVTIEPELGKCVLFLHQIKHTAEEITKNTKFVIKSAVLFEENENYEKQLAEKFFSGESNKTKLEGSVIVQVGDEAFNMSVENIGNFTDSMLYTLINTEMASDVEINKDGIRVFKFPSQDPHIFKRFILPIFNQADHLDFPFNFDPSEEEKIDSEFKYWGLLSPFDKNSISNEIKYSNKQEPWKSAELSLISKPLEFNLEKQKNELEAKLAILKAIKEVKEKLKFDFSYKKKYKSTFEMISAVKENLENKYEVIILNHFYDENFFLLGSDKELFETCLALFGGPEFVSVSNLKFVMESRDSEQNASSVIISDQSDITSKSKYDFEMHNMASNLIDEKNIKDPNELEEELDLCGLKVKGIDLTTKASKEKSWEGEYNDEYYPSYSLFKLTGILINVKRLQE</sequence>
<feature type="domain" description="Fe2OG dioxygenase" evidence="8">
    <location>
        <begin position="112"/>
        <end position="205"/>
    </location>
</feature>
<name>D2V646_NAEGR</name>
<dbReference type="Gene3D" id="2.60.120.620">
    <property type="entry name" value="q2cbj1_9rhob like domain"/>
    <property type="match status" value="1"/>
</dbReference>